<accession>A0A0B0MUU1</accession>
<proteinExistence type="predicted"/>
<dbReference type="AlphaFoldDB" id="A0A0B0MUU1"/>
<sequence length="45" mass="4672">MAAGDASTTPVRCCDMVEECTIVGVLAWRSGGERGCIVVLKMVVG</sequence>
<evidence type="ECO:0000313" key="2">
    <source>
        <dbReference type="EMBL" id="KHG11157.1"/>
    </source>
</evidence>
<evidence type="ECO:0000313" key="1">
    <source>
        <dbReference type="EMBL" id="KHG04535.1"/>
    </source>
</evidence>
<dbReference type="EMBL" id="KN395342">
    <property type="protein sequence ID" value="KHG11157.1"/>
    <property type="molecule type" value="Genomic_DNA"/>
</dbReference>
<dbReference type="Proteomes" id="UP000032142">
    <property type="component" value="Unassembled WGS sequence"/>
</dbReference>
<name>A0A0B0MUU1_GOSAR</name>
<protein>
    <submittedName>
        <fullName evidence="1">Uncharacterized protein</fullName>
    </submittedName>
</protein>
<dbReference type="EMBL" id="JRRC01413224">
    <property type="protein sequence ID" value="KHG04535.1"/>
    <property type="molecule type" value="Genomic_DNA"/>
</dbReference>
<organism evidence="1 3">
    <name type="scientific">Gossypium arboreum</name>
    <name type="common">Tree cotton</name>
    <name type="synonym">Gossypium nanking</name>
    <dbReference type="NCBI Taxonomy" id="29729"/>
    <lineage>
        <taxon>Eukaryota</taxon>
        <taxon>Viridiplantae</taxon>
        <taxon>Streptophyta</taxon>
        <taxon>Embryophyta</taxon>
        <taxon>Tracheophyta</taxon>
        <taxon>Spermatophyta</taxon>
        <taxon>Magnoliopsida</taxon>
        <taxon>eudicotyledons</taxon>
        <taxon>Gunneridae</taxon>
        <taxon>Pentapetalae</taxon>
        <taxon>rosids</taxon>
        <taxon>malvids</taxon>
        <taxon>Malvales</taxon>
        <taxon>Malvaceae</taxon>
        <taxon>Malvoideae</taxon>
        <taxon>Gossypium</taxon>
    </lineage>
</organism>
<reference evidence="1" key="1">
    <citation type="submission" date="2014-09" db="EMBL/GenBank/DDBJ databases">
        <title>G. arboreum L. cv. AKA8401 A2 genome assembly version 1.0.</title>
        <authorList>
            <person name="Mudge J."/>
            <person name="Ramaraj T."/>
            <person name="Lindquist I.E."/>
            <person name="Bharti A.K."/>
            <person name="Sundararajan A."/>
            <person name="Cameron C.T."/>
            <person name="Woodward J.E."/>
            <person name="May G.D."/>
            <person name="Brubaker C."/>
            <person name="Broadhvest J."/>
            <person name="Wilkins T.A."/>
        </authorList>
    </citation>
    <scope>NUCLEOTIDE SEQUENCE</scope>
</reference>
<evidence type="ECO:0000313" key="3">
    <source>
        <dbReference type="Proteomes" id="UP000032142"/>
    </source>
</evidence>
<gene>
    <name evidence="2" type="ORF">F383_14391</name>
    <name evidence="1" type="ORF">F383_30143</name>
</gene>
<keyword evidence="3" id="KW-1185">Reference proteome</keyword>
<reference evidence="3" key="2">
    <citation type="submission" date="2014-09" db="EMBL/GenBank/DDBJ databases">
        <authorList>
            <person name="Mudge J."/>
            <person name="Ramaraj T."/>
            <person name="Lindquist I.E."/>
            <person name="Bharti A.K."/>
            <person name="Sundararajan A."/>
            <person name="Cameron C.T."/>
            <person name="Woodward J.E."/>
            <person name="May G.D."/>
            <person name="Brubaker C."/>
            <person name="Broadhvest J."/>
            <person name="Wilkins T.A."/>
        </authorList>
    </citation>
    <scope>NUCLEOTIDE SEQUENCE</scope>
    <source>
        <strain evidence="3">cv. AKA8401</strain>
    </source>
</reference>